<accession>A0AAE3JBC2</accession>
<keyword evidence="2 7" id="KW-0808">Transferase</keyword>
<dbReference type="InterPro" id="IPR031322">
    <property type="entry name" value="Shikimate/glucono_kinase"/>
</dbReference>
<feature type="binding site" evidence="7">
    <location>
        <position position="32"/>
    </location>
    <ligand>
        <name>substrate</name>
    </ligand>
</feature>
<dbReference type="InterPro" id="IPR000623">
    <property type="entry name" value="Shikimate_kinase/TSH1"/>
</dbReference>
<keyword evidence="4 7" id="KW-0418">Kinase</keyword>
<protein>
    <recommendedName>
        <fullName evidence="7">Shikimate kinase</fullName>
        <shortName evidence="7">SK</shortName>
        <ecNumber evidence="7">2.7.1.71</ecNumber>
    </recommendedName>
</protein>
<dbReference type="SUPFAM" id="SSF52540">
    <property type="entry name" value="P-loop containing nucleoside triphosphate hydrolases"/>
    <property type="match status" value="1"/>
</dbReference>
<name>A0AAE3JBC2_9FIRM</name>
<sequence length="166" mass="18543">MSSIVLIGFMGAGKTTVGKELVKKGFELIDTDAYIEACEKMSISDIFAQKGEDYFRQAETKALKTLLVQDKQFVISCGGGMPLSEENRKLLKKLGMVVYLRIQPETVLARLKGDTTRPLLKGDDSGERVRTLMKQREAHYLSGADFVLDVDQKTPGELAEEIFKEF</sequence>
<reference evidence="8 9" key="1">
    <citation type="submission" date="2021-10" db="EMBL/GenBank/DDBJ databases">
        <title>Anaerobic single-cell dispensing facilitates the cultivation of human gut bacteria.</title>
        <authorList>
            <person name="Afrizal A."/>
        </authorList>
    </citation>
    <scope>NUCLEOTIDE SEQUENCE [LARGE SCALE GENOMIC DNA]</scope>
    <source>
        <strain evidence="8 9">CLA-AA-H224</strain>
    </source>
</reference>
<comment type="function">
    <text evidence="7">Catalyzes the specific phosphorylation of the 3-hydroxyl group of shikimic acid using ATP as a cosubstrate.</text>
</comment>
<proteinExistence type="inferred from homology"/>
<dbReference type="GO" id="GO:0000287">
    <property type="term" value="F:magnesium ion binding"/>
    <property type="evidence" value="ECO:0007669"/>
    <property type="project" value="UniProtKB-UniRule"/>
</dbReference>
<dbReference type="GO" id="GO:0005524">
    <property type="term" value="F:ATP binding"/>
    <property type="evidence" value="ECO:0007669"/>
    <property type="project" value="UniProtKB-UniRule"/>
</dbReference>
<comment type="caution">
    <text evidence="8">The sequence shown here is derived from an EMBL/GenBank/DDBJ whole genome shotgun (WGS) entry which is preliminary data.</text>
</comment>
<dbReference type="InterPro" id="IPR027417">
    <property type="entry name" value="P-loop_NTPase"/>
</dbReference>
<evidence type="ECO:0000256" key="5">
    <source>
        <dbReference type="ARBA" id="ARBA00022840"/>
    </source>
</evidence>
<dbReference type="Gene3D" id="3.40.50.300">
    <property type="entry name" value="P-loop containing nucleotide triphosphate hydrolases"/>
    <property type="match status" value="1"/>
</dbReference>
<feature type="binding site" evidence="7">
    <location>
        <position position="56"/>
    </location>
    <ligand>
        <name>substrate</name>
    </ligand>
</feature>
<dbReference type="GO" id="GO:0005829">
    <property type="term" value="C:cytosol"/>
    <property type="evidence" value="ECO:0007669"/>
    <property type="project" value="TreeGrafter"/>
</dbReference>
<keyword evidence="7" id="KW-0963">Cytoplasm</keyword>
<comment type="subunit">
    <text evidence="7">Monomer.</text>
</comment>
<keyword evidence="9" id="KW-1185">Reference proteome</keyword>
<comment type="caution">
    <text evidence="7">Lacks conserved residue(s) required for the propagation of feature annotation.</text>
</comment>
<feature type="binding site" evidence="7">
    <location>
        <position position="79"/>
    </location>
    <ligand>
        <name>substrate</name>
    </ligand>
</feature>
<feature type="binding site" evidence="7">
    <location>
        <position position="15"/>
    </location>
    <ligand>
        <name>Mg(2+)</name>
        <dbReference type="ChEBI" id="CHEBI:18420"/>
    </ligand>
</feature>
<evidence type="ECO:0000256" key="7">
    <source>
        <dbReference type="HAMAP-Rule" id="MF_00109"/>
    </source>
</evidence>
<evidence type="ECO:0000256" key="4">
    <source>
        <dbReference type="ARBA" id="ARBA00022777"/>
    </source>
</evidence>
<comment type="catalytic activity">
    <reaction evidence="7">
        <text>shikimate + ATP = 3-phosphoshikimate + ADP + H(+)</text>
        <dbReference type="Rhea" id="RHEA:13121"/>
        <dbReference type="ChEBI" id="CHEBI:15378"/>
        <dbReference type="ChEBI" id="CHEBI:30616"/>
        <dbReference type="ChEBI" id="CHEBI:36208"/>
        <dbReference type="ChEBI" id="CHEBI:145989"/>
        <dbReference type="ChEBI" id="CHEBI:456216"/>
        <dbReference type="EC" id="2.7.1.71"/>
    </reaction>
</comment>
<keyword evidence="5 7" id="KW-0067">ATP-binding</keyword>
<comment type="similarity">
    <text evidence="7">Belongs to the shikimate kinase family.</text>
</comment>
<feature type="binding site" evidence="7">
    <location>
        <position position="117"/>
    </location>
    <ligand>
        <name>ATP</name>
        <dbReference type="ChEBI" id="CHEBI:30616"/>
    </ligand>
</feature>
<dbReference type="GO" id="GO:0009073">
    <property type="term" value="P:aromatic amino acid family biosynthetic process"/>
    <property type="evidence" value="ECO:0007669"/>
    <property type="project" value="UniProtKB-KW"/>
</dbReference>
<keyword evidence="7" id="KW-0460">Magnesium</keyword>
<comment type="cofactor">
    <cofactor evidence="7">
        <name>Mg(2+)</name>
        <dbReference type="ChEBI" id="CHEBI:18420"/>
    </cofactor>
    <text evidence="7">Binds 1 Mg(2+) ion per subunit.</text>
</comment>
<comment type="subcellular location">
    <subcellularLocation>
        <location evidence="7">Cytoplasm</location>
    </subcellularLocation>
</comment>
<evidence type="ECO:0000256" key="6">
    <source>
        <dbReference type="ARBA" id="ARBA00023141"/>
    </source>
</evidence>
<feature type="binding site" evidence="7">
    <location>
        <position position="136"/>
    </location>
    <ligand>
        <name>substrate</name>
    </ligand>
</feature>
<evidence type="ECO:0000256" key="1">
    <source>
        <dbReference type="ARBA" id="ARBA00022605"/>
    </source>
</evidence>
<dbReference type="AlphaFoldDB" id="A0AAE3JBC2"/>
<keyword evidence="3 7" id="KW-0547">Nucleotide-binding</keyword>
<dbReference type="CDD" id="cd00464">
    <property type="entry name" value="SK"/>
    <property type="match status" value="1"/>
</dbReference>
<evidence type="ECO:0000256" key="2">
    <source>
        <dbReference type="ARBA" id="ARBA00022679"/>
    </source>
</evidence>
<dbReference type="GO" id="GO:0004765">
    <property type="term" value="F:shikimate kinase activity"/>
    <property type="evidence" value="ECO:0007669"/>
    <property type="project" value="UniProtKB-UniRule"/>
</dbReference>
<feature type="binding site" evidence="7">
    <location>
        <begin position="11"/>
        <end position="16"/>
    </location>
    <ligand>
        <name>ATP</name>
        <dbReference type="ChEBI" id="CHEBI:30616"/>
    </ligand>
</feature>
<dbReference type="PRINTS" id="PR01100">
    <property type="entry name" value="SHIKIMTKNASE"/>
</dbReference>
<dbReference type="PANTHER" id="PTHR21087:SF16">
    <property type="entry name" value="SHIKIMATE KINASE 1, CHLOROPLASTIC"/>
    <property type="match status" value="1"/>
</dbReference>
<dbReference type="Pfam" id="PF01202">
    <property type="entry name" value="SKI"/>
    <property type="match status" value="1"/>
</dbReference>
<dbReference type="PANTHER" id="PTHR21087">
    <property type="entry name" value="SHIKIMATE KINASE"/>
    <property type="match status" value="1"/>
</dbReference>
<dbReference type="EC" id="2.7.1.71" evidence="7"/>
<dbReference type="HAMAP" id="MF_00109">
    <property type="entry name" value="Shikimate_kinase"/>
    <property type="match status" value="1"/>
</dbReference>
<organism evidence="8 9">
    <name type="scientific">Anthropogastromicrobium aceti</name>
    <dbReference type="NCBI Taxonomy" id="2981768"/>
    <lineage>
        <taxon>Bacteria</taxon>
        <taxon>Bacillati</taxon>
        <taxon>Bacillota</taxon>
        <taxon>Clostridia</taxon>
        <taxon>Lachnospirales</taxon>
        <taxon>Lachnospiraceae</taxon>
        <taxon>Anthropogastromicrobium</taxon>
    </lineage>
</organism>
<evidence type="ECO:0000256" key="3">
    <source>
        <dbReference type="ARBA" id="ARBA00022741"/>
    </source>
</evidence>
<keyword evidence="7" id="KW-0479">Metal-binding</keyword>
<dbReference type="GO" id="GO:0009423">
    <property type="term" value="P:chorismate biosynthetic process"/>
    <property type="evidence" value="ECO:0007669"/>
    <property type="project" value="UniProtKB-UniRule"/>
</dbReference>
<evidence type="ECO:0000313" key="8">
    <source>
        <dbReference type="EMBL" id="MCC2220614.1"/>
    </source>
</evidence>
<gene>
    <name evidence="7" type="primary">aroK</name>
    <name evidence="8" type="ORF">LKD48_02980</name>
</gene>
<dbReference type="Proteomes" id="UP001198200">
    <property type="component" value="Unassembled WGS sequence"/>
</dbReference>
<dbReference type="GO" id="GO:0008652">
    <property type="term" value="P:amino acid biosynthetic process"/>
    <property type="evidence" value="ECO:0007669"/>
    <property type="project" value="UniProtKB-KW"/>
</dbReference>
<keyword evidence="1 7" id="KW-0028">Amino-acid biosynthesis</keyword>
<evidence type="ECO:0000313" key="9">
    <source>
        <dbReference type="Proteomes" id="UP001198200"/>
    </source>
</evidence>
<dbReference type="EMBL" id="JAJEQN010000005">
    <property type="protein sequence ID" value="MCC2220614.1"/>
    <property type="molecule type" value="Genomic_DNA"/>
</dbReference>
<keyword evidence="6 7" id="KW-0057">Aromatic amino acid biosynthesis</keyword>
<dbReference type="RefSeq" id="WP_118613256.1">
    <property type="nucleotide sequence ID" value="NZ_JAJEQN010000005.1"/>
</dbReference>
<comment type="pathway">
    <text evidence="7">Metabolic intermediate biosynthesis; chorismate biosynthesis; chorismate from D-erythrose 4-phosphate and phosphoenolpyruvate: step 5/7.</text>
</comment>